<dbReference type="GO" id="GO:0003677">
    <property type="term" value="F:DNA binding"/>
    <property type="evidence" value="ECO:0007669"/>
    <property type="project" value="UniProtKB-KW"/>
</dbReference>
<dbReference type="EMBL" id="KB113936">
    <property type="protein sequence ID" value="ELK23159.1"/>
    <property type="molecule type" value="Genomic_DNA"/>
</dbReference>
<keyword evidence="7" id="KW-0498">Mitosis</keyword>
<evidence type="ECO:0000256" key="8">
    <source>
        <dbReference type="ARBA" id="ARBA00023125"/>
    </source>
</evidence>
<keyword evidence="5" id="KW-0132">Cell division</keyword>
<evidence type="ECO:0000256" key="3">
    <source>
        <dbReference type="ARBA" id="ARBA00009702"/>
    </source>
</evidence>
<evidence type="ECO:0000256" key="10">
    <source>
        <dbReference type="ARBA" id="ARBA00023242"/>
    </source>
</evidence>
<dbReference type="GO" id="GO:0007076">
    <property type="term" value="P:mitotic chromosome condensation"/>
    <property type="evidence" value="ECO:0007669"/>
    <property type="project" value="TreeGrafter"/>
</dbReference>
<evidence type="ECO:0000256" key="9">
    <source>
        <dbReference type="ARBA" id="ARBA00023212"/>
    </source>
</evidence>
<accession>L5LA16</accession>
<feature type="compositionally biased region" description="Basic and acidic residues" evidence="12">
    <location>
        <begin position="53"/>
        <end position="66"/>
    </location>
</feature>
<evidence type="ECO:0000256" key="11">
    <source>
        <dbReference type="ARBA" id="ARBA00023306"/>
    </source>
</evidence>
<keyword evidence="8" id="KW-0238">DNA-binding</keyword>
<dbReference type="AlphaFoldDB" id="L5LA16"/>
<dbReference type="Pfam" id="PF16006">
    <property type="entry name" value="NUSAP"/>
    <property type="match status" value="1"/>
</dbReference>
<comment type="similarity">
    <text evidence="3">Belongs to the NUSAP family.</text>
</comment>
<evidence type="ECO:0000256" key="5">
    <source>
        <dbReference type="ARBA" id="ARBA00022618"/>
    </source>
</evidence>
<dbReference type="InterPro" id="IPR026756">
    <property type="entry name" value="NuSAP"/>
</dbReference>
<dbReference type="GO" id="GO:0000281">
    <property type="term" value="P:mitotic cytokinesis"/>
    <property type="evidence" value="ECO:0007669"/>
    <property type="project" value="InterPro"/>
</dbReference>
<keyword evidence="14" id="KW-1185">Reference proteome</keyword>
<keyword evidence="10" id="KW-0539">Nucleus</keyword>
<gene>
    <name evidence="13" type="ORF">MDA_GLEAN10003718</name>
</gene>
<dbReference type="PANTHER" id="PTHR15874:SF1">
    <property type="entry name" value="NUCLEOLAR AND SPINDLE-ASSOCIATED PROTEIN 1"/>
    <property type="match status" value="1"/>
</dbReference>
<organism evidence="13 14">
    <name type="scientific">Myotis davidii</name>
    <name type="common">David's myotis</name>
    <dbReference type="NCBI Taxonomy" id="225400"/>
    <lineage>
        <taxon>Eukaryota</taxon>
        <taxon>Metazoa</taxon>
        <taxon>Chordata</taxon>
        <taxon>Craniata</taxon>
        <taxon>Vertebrata</taxon>
        <taxon>Euteleostomi</taxon>
        <taxon>Mammalia</taxon>
        <taxon>Eutheria</taxon>
        <taxon>Laurasiatheria</taxon>
        <taxon>Chiroptera</taxon>
        <taxon>Yangochiroptera</taxon>
        <taxon>Vespertilionidae</taxon>
        <taxon>Myotis</taxon>
    </lineage>
</organism>
<feature type="compositionally biased region" description="Low complexity" evidence="12">
    <location>
        <begin position="68"/>
        <end position="78"/>
    </location>
</feature>
<proteinExistence type="inferred from homology"/>
<evidence type="ECO:0000256" key="4">
    <source>
        <dbReference type="ARBA" id="ARBA00022490"/>
    </source>
</evidence>
<protein>
    <submittedName>
        <fullName evidence="13">Nucleolar and spindle-associated protein 1</fullName>
    </submittedName>
</protein>
<evidence type="ECO:0000256" key="1">
    <source>
        <dbReference type="ARBA" id="ARBA00004123"/>
    </source>
</evidence>
<evidence type="ECO:0000256" key="2">
    <source>
        <dbReference type="ARBA" id="ARBA00004186"/>
    </source>
</evidence>
<evidence type="ECO:0000256" key="12">
    <source>
        <dbReference type="SAM" id="MobiDB-lite"/>
    </source>
</evidence>
<keyword evidence="6" id="KW-0493">Microtubule</keyword>
<feature type="compositionally biased region" description="Basic and acidic residues" evidence="12">
    <location>
        <begin position="79"/>
        <end position="90"/>
    </location>
</feature>
<evidence type="ECO:0000256" key="7">
    <source>
        <dbReference type="ARBA" id="ARBA00022776"/>
    </source>
</evidence>
<evidence type="ECO:0000256" key="6">
    <source>
        <dbReference type="ARBA" id="ARBA00022701"/>
    </source>
</evidence>
<sequence>MTIPSLEDLNSFKYSDLQNLAKNLGLQVNLRADMLKALKAHLTMGGGPTESQNQEKQEDESQRDENAVSSEESGVNGNEESKAPSERKKSVYIDGFSKLEKIRVSSTTPNFKKLHEAHF</sequence>
<name>L5LA16_MYODS</name>
<feature type="region of interest" description="Disordered" evidence="12">
    <location>
        <begin position="41"/>
        <end position="90"/>
    </location>
</feature>
<dbReference type="GO" id="GO:0005874">
    <property type="term" value="C:microtubule"/>
    <property type="evidence" value="ECO:0007669"/>
    <property type="project" value="UniProtKB-KW"/>
</dbReference>
<dbReference type="GO" id="GO:0008017">
    <property type="term" value="F:microtubule binding"/>
    <property type="evidence" value="ECO:0007669"/>
    <property type="project" value="TreeGrafter"/>
</dbReference>
<reference evidence="14" key="1">
    <citation type="journal article" date="2013" name="Science">
        <title>Comparative analysis of bat genomes provides insight into the evolution of flight and immunity.</title>
        <authorList>
            <person name="Zhang G."/>
            <person name="Cowled C."/>
            <person name="Shi Z."/>
            <person name="Huang Z."/>
            <person name="Bishop-Lilly K.A."/>
            <person name="Fang X."/>
            <person name="Wynne J.W."/>
            <person name="Xiong Z."/>
            <person name="Baker M.L."/>
            <person name="Zhao W."/>
            <person name="Tachedjian M."/>
            <person name="Zhu Y."/>
            <person name="Zhou P."/>
            <person name="Jiang X."/>
            <person name="Ng J."/>
            <person name="Yang L."/>
            <person name="Wu L."/>
            <person name="Xiao J."/>
            <person name="Feng Y."/>
            <person name="Chen Y."/>
            <person name="Sun X."/>
            <person name="Zhang Y."/>
            <person name="Marsh G.A."/>
            <person name="Crameri G."/>
            <person name="Broder C.C."/>
            <person name="Frey K.G."/>
            <person name="Wang L.F."/>
            <person name="Wang J."/>
        </authorList>
    </citation>
    <scope>NUCLEOTIDE SEQUENCE [LARGE SCALE GENOMIC DNA]</scope>
</reference>
<dbReference type="PANTHER" id="PTHR15874">
    <property type="entry name" value="NUCLEOLAR AND SPINDLE-ASSOCIATED PROTEIN 1"/>
    <property type="match status" value="1"/>
</dbReference>
<dbReference type="GO" id="GO:0005730">
    <property type="term" value="C:nucleolus"/>
    <property type="evidence" value="ECO:0007669"/>
    <property type="project" value="TreeGrafter"/>
</dbReference>
<comment type="subcellular location">
    <subcellularLocation>
        <location evidence="2">Cytoplasm</location>
        <location evidence="2">Cytoskeleton</location>
        <location evidence="2">Spindle</location>
    </subcellularLocation>
    <subcellularLocation>
        <location evidence="1">Nucleus</location>
    </subcellularLocation>
</comment>
<dbReference type="Proteomes" id="UP000010556">
    <property type="component" value="Unassembled WGS sequence"/>
</dbReference>
<evidence type="ECO:0000313" key="13">
    <source>
        <dbReference type="EMBL" id="ELK23159.1"/>
    </source>
</evidence>
<keyword evidence="9" id="KW-0206">Cytoskeleton</keyword>
<dbReference type="GO" id="GO:0040001">
    <property type="term" value="P:establishment of mitotic spindle localization"/>
    <property type="evidence" value="ECO:0007669"/>
    <property type="project" value="InterPro"/>
</dbReference>
<keyword evidence="4" id="KW-0963">Cytoplasm</keyword>
<dbReference type="GO" id="GO:0072686">
    <property type="term" value="C:mitotic spindle"/>
    <property type="evidence" value="ECO:0007669"/>
    <property type="project" value="TreeGrafter"/>
</dbReference>
<keyword evidence="11" id="KW-0131">Cell cycle</keyword>
<evidence type="ECO:0000313" key="14">
    <source>
        <dbReference type="Proteomes" id="UP000010556"/>
    </source>
</evidence>